<dbReference type="AlphaFoldDB" id="A0AAX1EKN8"/>
<evidence type="ECO:0008006" key="3">
    <source>
        <dbReference type="Google" id="ProtNLM"/>
    </source>
</evidence>
<dbReference type="EMBL" id="CP038254">
    <property type="protein sequence ID" value="QBR85392.1"/>
    <property type="molecule type" value="Genomic_DNA"/>
</dbReference>
<name>A0AAX1EKN8_9GAMM</name>
<reference evidence="1 2" key="1">
    <citation type="submission" date="2019-03" db="EMBL/GenBank/DDBJ databases">
        <title>Diverse conjugative elements silence natural transformation in Legionella species.</title>
        <authorList>
            <person name="Durieux I."/>
            <person name="Ginevra C."/>
            <person name="Attaiech L."/>
            <person name="Picq K."/>
            <person name="Juan P.A."/>
            <person name="Jarraud S."/>
            <person name="Charpentier X."/>
        </authorList>
    </citation>
    <scope>NUCLEOTIDE SEQUENCE [LARGE SCALE GENOMIC DNA]</scope>
    <source>
        <strain evidence="1 2">HL-0427-4011</strain>
    </source>
</reference>
<dbReference type="Proteomes" id="UP000295517">
    <property type="component" value="Chromosome"/>
</dbReference>
<gene>
    <name evidence="1" type="ORF">E3983_10245</name>
</gene>
<sequence length="74" mass="8627">MIKESSSFSRKETRYIPVPRWDKYHDWPTISALRNLIFNKKTNGLEKVVIKVGKRVLIDEAAFFDWVASQGKGE</sequence>
<evidence type="ECO:0000313" key="2">
    <source>
        <dbReference type="Proteomes" id="UP000295517"/>
    </source>
</evidence>
<evidence type="ECO:0000313" key="1">
    <source>
        <dbReference type="EMBL" id="QBR85392.1"/>
    </source>
</evidence>
<accession>A0AAX1EKN8</accession>
<proteinExistence type="predicted"/>
<protein>
    <recommendedName>
        <fullName evidence="3">DNA-binding protein</fullName>
    </recommendedName>
</protein>
<organism evidence="1 2">
    <name type="scientific">Legionella israelensis</name>
    <dbReference type="NCBI Taxonomy" id="454"/>
    <lineage>
        <taxon>Bacteria</taxon>
        <taxon>Pseudomonadati</taxon>
        <taxon>Pseudomonadota</taxon>
        <taxon>Gammaproteobacteria</taxon>
        <taxon>Legionellales</taxon>
        <taxon>Legionellaceae</taxon>
        <taxon>Legionella</taxon>
    </lineage>
</organism>